<feature type="transmembrane region" description="Helical" evidence="1">
    <location>
        <begin position="20"/>
        <end position="49"/>
    </location>
</feature>
<keyword evidence="1" id="KW-0812">Transmembrane</keyword>
<dbReference type="EMBL" id="BARS01044861">
    <property type="protein sequence ID" value="GAG40422.1"/>
    <property type="molecule type" value="Genomic_DNA"/>
</dbReference>
<keyword evidence="1" id="KW-0472">Membrane</keyword>
<comment type="caution">
    <text evidence="2">The sequence shown here is derived from an EMBL/GenBank/DDBJ whole genome shotgun (WGS) entry which is preliminary data.</text>
</comment>
<reference evidence="2" key="1">
    <citation type="journal article" date="2014" name="Front. Microbiol.">
        <title>High frequency of phylogenetically diverse reductive dehalogenase-homologous genes in deep subseafloor sedimentary metagenomes.</title>
        <authorList>
            <person name="Kawai M."/>
            <person name="Futagami T."/>
            <person name="Toyoda A."/>
            <person name="Takaki Y."/>
            <person name="Nishi S."/>
            <person name="Hori S."/>
            <person name="Arai W."/>
            <person name="Tsubouchi T."/>
            <person name="Morono Y."/>
            <person name="Uchiyama I."/>
            <person name="Ito T."/>
            <person name="Fujiyama A."/>
            <person name="Inagaki F."/>
            <person name="Takami H."/>
        </authorList>
    </citation>
    <scope>NUCLEOTIDE SEQUENCE</scope>
    <source>
        <strain evidence="2">Expedition CK06-06</strain>
    </source>
</reference>
<organism evidence="2">
    <name type="scientific">marine sediment metagenome</name>
    <dbReference type="NCBI Taxonomy" id="412755"/>
    <lineage>
        <taxon>unclassified sequences</taxon>
        <taxon>metagenomes</taxon>
        <taxon>ecological metagenomes</taxon>
    </lineage>
</organism>
<feature type="non-terminal residue" evidence="2">
    <location>
        <position position="61"/>
    </location>
</feature>
<keyword evidence="1" id="KW-1133">Transmembrane helix</keyword>
<dbReference type="AlphaFoldDB" id="X0XZ18"/>
<evidence type="ECO:0000256" key="1">
    <source>
        <dbReference type="SAM" id="Phobius"/>
    </source>
</evidence>
<evidence type="ECO:0000313" key="2">
    <source>
        <dbReference type="EMBL" id="GAG40422.1"/>
    </source>
</evidence>
<gene>
    <name evidence="2" type="ORF">S01H1_67706</name>
</gene>
<sequence>MNNVNSVAEPLPSAKTSGLAIASLILGIFALCLNLFILPGPLVTIIIYLTHFCTLGLTATA</sequence>
<name>X0XZ18_9ZZZZ</name>
<proteinExistence type="predicted"/>
<protein>
    <submittedName>
        <fullName evidence="2">Uncharacterized protein</fullName>
    </submittedName>
</protein>
<accession>X0XZ18</accession>